<reference evidence="2" key="1">
    <citation type="submission" date="2021-05" db="EMBL/GenBank/DDBJ databases">
        <authorList>
            <person name="Alioto T."/>
            <person name="Alioto T."/>
            <person name="Gomez Garrido J."/>
        </authorList>
    </citation>
    <scope>NUCLEOTIDE SEQUENCE</scope>
</reference>
<dbReference type="EMBL" id="HBUF01408627">
    <property type="protein sequence ID" value="CAG6738599.1"/>
    <property type="molecule type" value="Transcribed_RNA"/>
</dbReference>
<dbReference type="AlphaFoldDB" id="A0A8D9E424"/>
<sequence length="113" mass="12556">MSQYYIPTSYIAFCCSSASHSLIVCVLPLPYRLRCFFQLSIAFCLFMRVEECVCVCGVSLTFTVTVSSPVLLTLSCPSIIPTSYIAICYSSAHHTHLVCVLPLAIKLKEKHLL</sequence>
<accession>A0A8D9E424</accession>
<organism evidence="2">
    <name type="scientific">Cacopsylla melanoneura</name>
    <dbReference type="NCBI Taxonomy" id="428564"/>
    <lineage>
        <taxon>Eukaryota</taxon>
        <taxon>Metazoa</taxon>
        <taxon>Ecdysozoa</taxon>
        <taxon>Arthropoda</taxon>
        <taxon>Hexapoda</taxon>
        <taxon>Insecta</taxon>
        <taxon>Pterygota</taxon>
        <taxon>Neoptera</taxon>
        <taxon>Paraneoptera</taxon>
        <taxon>Hemiptera</taxon>
        <taxon>Sternorrhyncha</taxon>
        <taxon>Psylloidea</taxon>
        <taxon>Psyllidae</taxon>
        <taxon>Psyllinae</taxon>
        <taxon>Cacopsylla</taxon>
    </lineage>
</organism>
<keyword evidence="1" id="KW-1133">Transmembrane helix</keyword>
<evidence type="ECO:0000256" key="1">
    <source>
        <dbReference type="SAM" id="Phobius"/>
    </source>
</evidence>
<feature type="transmembrane region" description="Helical" evidence="1">
    <location>
        <begin position="6"/>
        <end position="31"/>
    </location>
</feature>
<keyword evidence="1" id="KW-0812">Transmembrane</keyword>
<name>A0A8D9E424_9HEMI</name>
<proteinExistence type="predicted"/>
<evidence type="ECO:0000313" key="2">
    <source>
        <dbReference type="EMBL" id="CAG6738599.1"/>
    </source>
</evidence>
<protein>
    <submittedName>
        <fullName evidence="2">Uncharacterized protein</fullName>
    </submittedName>
</protein>
<keyword evidence="1" id="KW-0472">Membrane</keyword>